<evidence type="ECO:0000313" key="9">
    <source>
        <dbReference type="Proteomes" id="UP000051494"/>
    </source>
</evidence>
<evidence type="ECO:0000256" key="1">
    <source>
        <dbReference type="ARBA" id="ARBA00004236"/>
    </source>
</evidence>
<protein>
    <submittedName>
        <fullName evidence="8">Flagellar biosynthetic protein FliO</fullName>
    </submittedName>
    <submittedName>
        <fullName evidence="7">Putative bifunctional flagellar biosynthesis protein FliO/FliP</fullName>
    </submittedName>
</protein>
<keyword evidence="4 6" id="KW-1133">Transmembrane helix</keyword>
<keyword evidence="3 6" id="KW-0812">Transmembrane</keyword>
<comment type="caution">
    <text evidence="7">The sequence shown here is derived from an EMBL/GenBank/DDBJ whole genome shotgun (WGS) entry which is preliminary data.</text>
</comment>
<dbReference type="GO" id="GO:0016020">
    <property type="term" value="C:membrane"/>
    <property type="evidence" value="ECO:0007669"/>
    <property type="project" value="InterPro"/>
</dbReference>
<sequence length="106" mass="11778">MITTSLMSSITLALALIVTMIVVFGFVAKKTQLLKNYQFKDLEIMGGANVSKKTKVVLVKVLGQKLLLGVSDNTINTLHVFNDDFNSQFIAKVNEHESHENHESNN</sequence>
<dbReference type="InterPro" id="IPR022781">
    <property type="entry name" value="Flagellar_biosynth_FliO"/>
</dbReference>
<reference evidence="8" key="2">
    <citation type="journal article" date="2016" name="Genome Announc.">
        <title>Draft Genome Sequences of Two Novel Amoeba-Resistant Intranuclear Bacteria, 'Candidatus Berkiella cookevillensis' and 'Candidatus Berkiella aquae'.</title>
        <authorList>
            <person name="Mehari Y.T."/>
            <person name="Arivett B.A."/>
            <person name="Farone A.L."/>
            <person name="Gunderson J.H."/>
            <person name="Farone M.B."/>
        </authorList>
    </citation>
    <scope>NUCLEOTIDE SEQUENCE</scope>
    <source>
        <strain evidence="8">CC99</strain>
    </source>
</reference>
<dbReference type="GO" id="GO:0044781">
    <property type="term" value="P:bacterial-type flagellum organization"/>
    <property type="evidence" value="ECO:0007669"/>
    <property type="project" value="InterPro"/>
</dbReference>
<dbReference type="RefSeq" id="WP_057622425.1">
    <property type="nucleotide sequence ID" value="NZ_LKHV02000001.1"/>
</dbReference>
<keyword evidence="7" id="KW-0282">Flagellum</keyword>
<keyword evidence="7" id="KW-0966">Cell projection</keyword>
<dbReference type="EMBL" id="LKHV01000001">
    <property type="protein sequence ID" value="KRG19817.1"/>
    <property type="molecule type" value="Genomic_DNA"/>
</dbReference>
<evidence type="ECO:0000256" key="6">
    <source>
        <dbReference type="SAM" id="Phobius"/>
    </source>
</evidence>
<evidence type="ECO:0000256" key="3">
    <source>
        <dbReference type="ARBA" id="ARBA00022692"/>
    </source>
</evidence>
<dbReference type="Pfam" id="PF04347">
    <property type="entry name" value="FliO"/>
    <property type="match status" value="1"/>
</dbReference>
<keyword evidence="5 6" id="KW-0472">Membrane</keyword>
<evidence type="ECO:0000313" key="7">
    <source>
        <dbReference type="EMBL" id="KRG19817.1"/>
    </source>
</evidence>
<gene>
    <name evidence="7" type="ORF">CC99x_00038</name>
    <name evidence="8" type="ORF">CC99x_006720</name>
</gene>
<dbReference type="AlphaFoldDB" id="A0A0Q9YJD2"/>
<keyword evidence="2" id="KW-1003">Cell membrane</keyword>
<reference evidence="7" key="1">
    <citation type="submission" date="2015-09" db="EMBL/GenBank/DDBJ databases">
        <title>Draft Genome Sequences of Two Novel Amoeba-resistant Intranuclear Bacteria, Candidatus Berkiella cookevillensis and Candidatus Berkiella aquae.</title>
        <authorList>
            <person name="Mehari Y.T."/>
            <person name="Arivett B.A."/>
            <person name="Farone A.L."/>
            <person name="Gunderson J.H."/>
            <person name="Farone M.B."/>
        </authorList>
    </citation>
    <scope>NUCLEOTIDE SEQUENCE [LARGE SCALE GENOMIC DNA]</scope>
    <source>
        <strain evidence="7">CC99</strain>
    </source>
</reference>
<proteinExistence type="predicted"/>
<comment type="subcellular location">
    <subcellularLocation>
        <location evidence="1">Cell membrane</location>
    </subcellularLocation>
</comment>
<evidence type="ECO:0000256" key="5">
    <source>
        <dbReference type="ARBA" id="ARBA00023136"/>
    </source>
</evidence>
<keyword evidence="9" id="KW-1185">Reference proteome</keyword>
<dbReference type="EMBL" id="LKHV02000001">
    <property type="protein sequence ID" value="MCS5708601.1"/>
    <property type="molecule type" value="Genomic_DNA"/>
</dbReference>
<evidence type="ECO:0000313" key="8">
    <source>
        <dbReference type="EMBL" id="MCS5708601.1"/>
    </source>
</evidence>
<evidence type="ECO:0000256" key="2">
    <source>
        <dbReference type="ARBA" id="ARBA00022475"/>
    </source>
</evidence>
<reference evidence="8" key="3">
    <citation type="submission" date="2021-06" db="EMBL/GenBank/DDBJ databases">
        <title>Genomic Description and Analysis of Intracellular Bacteria, Candidatus Berkiella cookevillensis and Candidatus Berkiella aquae.</title>
        <authorList>
            <person name="Kidane D.T."/>
            <person name="Mehari Y.T."/>
            <person name="Rice F.C."/>
            <person name="Arivett B.A."/>
            <person name="Farone A.L."/>
            <person name="Berk S.G."/>
            <person name="Farone M.B."/>
        </authorList>
    </citation>
    <scope>NUCLEOTIDE SEQUENCE</scope>
    <source>
        <strain evidence="8">CC99</strain>
    </source>
</reference>
<name>A0A0Q9YJD2_9GAMM</name>
<accession>A0A0Q9YJD2</accession>
<dbReference type="STRING" id="437022.CC99x_00038"/>
<keyword evidence="7" id="KW-0969">Cilium</keyword>
<evidence type="ECO:0000256" key="4">
    <source>
        <dbReference type="ARBA" id="ARBA00022989"/>
    </source>
</evidence>
<dbReference type="Proteomes" id="UP000051494">
    <property type="component" value="Unassembled WGS sequence"/>
</dbReference>
<organism evidence="7">
    <name type="scientific">Candidatus Berkiella cookevillensis</name>
    <dbReference type="NCBI Taxonomy" id="437022"/>
    <lineage>
        <taxon>Bacteria</taxon>
        <taxon>Pseudomonadati</taxon>
        <taxon>Pseudomonadota</taxon>
        <taxon>Gammaproteobacteria</taxon>
        <taxon>Candidatus Berkiellales</taxon>
        <taxon>Candidatus Berkiellaceae</taxon>
        <taxon>Candidatus Berkiella</taxon>
    </lineage>
</organism>
<feature type="transmembrane region" description="Helical" evidence="6">
    <location>
        <begin position="6"/>
        <end position="28"/>
    </location>
</feature>